<protein>
    <recommendedName>
        <fullName evidence="1">SnoaL-like domain-containing protein</fullName>
    </recommendedName>
</protein>
<gene>
    <name evidence="2" type="ORF">H6P87_00286</name>
</gene>
<keyword evidence="3" id="KW-1185">Reference proteome</keyword>
<dbReference type="InterPro" id="IPR037401">
    <property type="entry name" value="SnoaL-like"/>
</dbReference>
<reference evidence="2 3" key="1">
    <citation type="journal article" date="2021" name="Int. J. Syst. Evol. Microbiol.">
        <title>Characterization of a novel transitional group Rickettsia species (Rickettsia tillamookensis sp. nov.) from the western black-legged tick, Ixodes pacificus.</title>
        <authorList>
            <person name="Gauthier D.T."/>
            <person name="Karpathy S.E."/>
            <person name="Grizzard S.L."/>
            <person name="Batra D."/>
            <person name="Rowe L.A."/>
            <person name="Paddock C.D."/>
        </authorList>
    </citation>
    <scope>NUCLEOTIDE SEQUENCE [LARGE SCALE GENOMIC DNA]</scope>
    <source>
        <strain evidence="2 3">Tillamook 23</strain>
    </source>
</reference>
<dbReference type="Proteomes" id="UP000595296">
    <property type="component" value="Chromosome"/>
</dbReference>
<sequence>MTDTNLNKAISYYTAMRDKNFDEMASCLHPNINFIGPLSIMDGKESVVEAAKNFSMFFKNLTIREKFHDGDKVMLALDFDCPEPIGIFRGASLLSFNENLISRIELFYDARPFEKKKEEIFN</sequence>
<dbReference type="Gene3D" id="3.10.450.50">
    <property type="match status" value="1"/>
</dbReference>
<name>A0A9E6MHA7_9RICK</name>
<dbReference type="SUPFAM" id="SSF54427">
    <property type="entry name" value="NTF2-like"/>
    <property type="match status" value="1"/>
</dbReference>
<dbReference type="RefSeq" id="WP_202069741.1">
    <property type="nucleotide sequence ID" value="NZ_CP060138.2"/>
</dbReference>
<organism evidence="2 3">
    <name type="scientific">Rickettsia tillamookensis</name>
    <dbReference type="NCBI Taxonomy" id="2761623"/>
    <lineage>
        <taxon>Bacteria</taxon>
        <taxon>Pseudomonadati</taxon>
        <taxon>Pseudomonadota</taxon>
        <taxon>Alphaproteobacteria</taxon>
        <taxon>Rickettsiales</taxon>
        <taxon>Rickettsiaceae</taxon>
        <taxon>Rickettsieae</taxon>
        <taxon>Rickettsia</taxon>
        <taxon>spotted fever group</taxon>
    </lineage>
</organism>
<proteinExistence type="predicted"/>
<evidence type="ECO:0000313" key="2">
    <source>
        <dbReference type="EMBL" id="QQV74746.1"/>
    </source>
</evidence>
<evidence type="ECO:0000259" key="1">
    <source>
        <dbReference type="Pfam" id="PF12680"/>
    </source>
</evidence>
<dbReference type="InterPro" id="IPR032710">
    <property type="entry name" value="NTF2-like_dom_sf"/>
</dbReference>
<dbReference type="EMBL" id="CP060138">
    <property type="protein sequence ID" value="QQV74746.1"/>
    <property type="molecule type" value="Genomic_DNA"/>
</dbReference>
<dbReference type="Pfam" id="PF12680">
    <property type="entry name" value="SnoaL_2"/>
    <property type="match status" value="1"/>
</dbReference>
<accession>A0A9E6MHA7</accession>
<evidence type="ECO:0000313" key="3">
    <source>
        <dbReference type="Proteomes" id="UP000595296"/>
    </source>
</evidence>
<feature type="domain" description="SnoaL-like" evidence="1">
    <location>
        <begin position="11"/>
        <end position="103"/>
    </location>
</feature>